<keyword evidence="1" id="KW-1133">Transmembrane helix</keyword>
<dbReference type="Pfam" id="PF22564">
    <property type="entry name" value="HAAS"/>
    <property type="match status" value="1"/>
</dbReference>
<feature type="transmembrane region" description="Helical" evidence="1">
    <location>
        <begin position="74"/>
        <end position="98"/>
    </location>
</feature>
<evidence type="ECO:0000313" key="3">
    <source>
        <dbReference type="Proteomes" id="UP000824136"/>
    </source>
</evidence>
<reference evidence="2" key="1">
    <citation type="submission" date="2020-10" db="EMBL/GenBank/DDBJ databases">
        <authorList>
            <person name="Gilroy R."/>
        </authorList>
    </citation>
    <scope>NUCLEOTIDE SEQUENCE</scope>
    <source>
        <strain evidence="2">CHK33-4379</strain>
    </source>
</reference>
<accession>A0A9D1KL24</accession>
<gene>
    <name evidence="2" type="ORF">IAC39_04770</name>
</gene>
<comment type="caution">
    <text evidence="2">The sequence shown here is derived from an EMBL/GenBank/DDBJ whole genome shotgun (WGS) entry which is preliminary data.</text>
</comment>
<reference evidence="2" key="2">
    <citation type="journal article" date="2021" name="PeerJ">
        <title>Extensive microbial diversity within the chicken gut microbiome revealed by metagenomics and culture.</title>
        <authorList>
            <person name="Gilroy R."/>
            <person name="Ravi A."/>
            <person name="Getino M."/>
            <person name="Pursley I."/>
            <person name="Horton D.L."/>
            <person name="Alikhan N.F."/>
            <person name="Baker D."/>
            <person name="Gharbi K."/>
            <person name="Hall N."/>
            <person name="Watson M."/>
            <person name="Adriaenssens E.M."/>
            <person name="Foster-Nyarko E."/>
            <person name="Jarju S."/>
            <person name="Secka A."/>
            <person name="Antonio M."/>
            <person name="Oren A."/>
            <person name="Chaudhuri R.R."/>
            <person name="La Ragione R."/>
            <person name="Hildebrand F."/>
            <person name="Pallen M.J."/>
        </authorList>
    </citation>
    <scope>NUCLEOTIDE SEQUENCE</scope>
    <source>
        <strain evidence="2">CHK33-4379</strain>
    </source>
</reference>
<feature type="transmembrane region" description="Helical" evidence="1">
    <location>
        <begin position="123"/>
        <end position="145"/>
    </location>
</feature>
<evidence type="ECO:0000256" key="1">
    <source>
        <dbReference type="SAM" id="Phobius"/>
    </source>
</evidence>
<evidence type="ECO:0000313" key="2">
    <source>
        <dbReference type="EMBL" id="HIT59002.1"/>
    </source>
</evidence>
<dbReference type="EMBL" id="DVLL01000018">
    <property type="protein sequence ID" value="HIT59002.1"/>
    <property type="molecule type" value="Genomic_DNA"/>
</dbReference>
<dbReference type="AlphaFoldDB" id="A0A9D1KL24"/>
<organism evidence="2 3">
    <name type="scientific">Candidatus Faeciplasma pullistercoris</name>
    <dbReference type="NCBI Taxonomy" id="2840800"/>
    <lineage>
        <taxon>Bacteria</taxon>
        <taxon>Bacillati</taxon>
        <taxon>Bacillota</taxon>
        <taxon>Clostridia</taxon>
        <taxon>Eubacteriales</taxon>
        <taxon>Oscillospiraceae</taxon>
        <taxon>Oscillospiraceae incertae sedis</taxon>
        <taxon>Candidatus Faeciplasma</taxon>
    </lineage>
</organism>
<protein>
    <recommendedName>
        <fullName evidence="4">DUF1700 domain-containing protein</fullName>
    </recommendedName>
</protein>
<name>A0A9D1KL24_9FIRM</name>
<dbReference type="Proteomes" id="UP000824136">
    <property type="component" value="Unassembled WGS sequence"/>
</dbReference>
<evidence type="ECO:0008006" key="4">
    <source>
        <dbReference type="Google" id="ProtNLM"/>
    </source>
</evidence>
<proteinExistence type="predicted"/>
<sequence>MKEKYISDVNRLLDLPKRRKAEIIRDLDEIFRSASEHGESESEVISRLGAADEYAQSVAAEHEDERRAKKRFRVFAAVLCGLLSAVLIATAAVSRFYAPEGIIGQSDSMTGIVVSSELPFDPALLIFGLGVMFAAAAAVITGVSVKYQKRK</sequence>
<keyword evidence="1" id="KW-0812">Transmembrane</keyword>
<keyword evidence="1" id="KW-0472">Membrane</keyword>